<comment type="caution">
    <text evidence="1">The sequence shown here is derived from an EMBL/GenBank/DDBJ whole genome shotgun (WGS) entry which is preliminary data.</text>
</comment>
<dbReference type="AlphaFoldDB" id="A0AAN7S2T9"/>
<evidence type="ECO:0000313" key="2">
    <source>
        <dbReference type="Proteomes" id="UP001333110"/>
    </source>
</evidence>
<proteinExistence type="predicted"/>
<sequence length="251" mass="27829">MLREQVLGDEDHRSYLKQFGFGGVSTNGIHNGMKFNKTKCRIQHLGWSNARHKCRLGEEWLESSPAERDLGVLVDSRLNMSQQCALVAKKANHVLGCLKHSITSRSKEVIIPLYSAVVRPHLEYCVQLWAPQFKKDVKVLECIQRRATKLVKGLEGMSCEERLRTLGLSSLEKRRLRGDLIALTASCGGEVEREVLGSSPCVLGLRDKVLVAGGLQVAYRGGLCEKMLEASPMSDRASASQLQDRRTAGQG</sequence>
<evidence type="ECO:0000313" key="1">
    <source>
        <dbReference type="EMBL" id="KAK4826352.1"/>
    </source>
</evidence>
<dbReference type="PRINTS" id="PR01345">
    <property type="entry name" value="CERVTRCPTASE"/>
</dbReference>
<dbReference type="Proteomes" id="UP001333110">
    <property type="component" value="Unassembled WGS sequence"/>
</dbReference>
<accession>A0AAN7S2T9</accession>
<dbReference type="PANTHER" id="PTHR33332">
    <property type="entry name" value="REVERSE TRANSCRIPTASE DOMAIN-CONTAINING PROTEIN"/>
    <property type="match status" value="1"/>
</dbReference>
<keyword evidence="2" id="KW-1185">Reference proteome</keyword>
<gene>
    <name evidence="1" type="ORF">QYF61_007946</name>
</gene>
<reference evidence="1 2" key="1">
    <citation type="journal article" date="2023" name="J. Hered.">
        <title>Chromosome-level genome of the wood stork (Mycteria americana) provides insight into avian chromosome evolution.</title>
        <authorList>
            <person name="Flamio R. Jr."/>
            <person name="Ramstad K.M."/>
        </authorList>
    </citation>
    <scope>NUCLEOTIDE SEQUENCE [LARGE SCALE GENOMIC DNA]</scope>
    <source>
        <strain evidence="1">JAX WOST 10</strain>
    </source>
</reference>
<protein>
    <recommendedName>
        <fullName evidence="3">Reverse transcriptase</fullName>
    </recommendedName>
</protein>
<name>A0AAN7S2T9_MYCAM</name>
<evidence type="ECO:0008006" key="3">
    <source>
        <dbReference type="Google" id="ProtNLM"/>
    </source>
</evidence>
<organism evidence="1 2">
    <name type="scientific">Mycteria americana</name>
    <name type="common">Wood stork</name>
    <dbReference type="NCBI Taxonomy" id="33587"/>
    <lineage>
        <taxon>Eukaryota</taxon>
        <taxon>Metazoa</taxon>
        <taxon>Chordata</taxon>
        <taxon>Craniata</taxon>
        <taxon>Vertebrata</taxon>
        <taxon>Euteleostomi</taxon>
        <taxon>Archelosauria</taxon>
        <taxon>Archosauria</taxon>
        <taxon>Dinosauria</taxon>
        <taxon>Saurischia</taxon>
        <taxon>Theropoda</taxon>
        <taxon>Coelurosauria</taxon>
        <taxon>Aves</taxon>
        <taxon>Neognathae</taxon>
        <taxon>Neoaves</taxon>
        <taxon>Aequornithes</taxon>
        <taxon>Ciconiiformes</taxon>
        <taxon>Ciconiidae</taxon>
        <taxon>Mycteria</taxon>
    </lineage>
</organism>
<dbReference type="EMBL" id="JAUNZN010000002">
    <property type="protein sequence ID" value="KAK4826352.1"/>
    <property type="molecule type" value="Genomic_DNA"/>
</dbReference>